<dbReference type="Proteomes" id="UP000248132">
    <property type="component" value="Unassembled WGS sequence"/>
</dbReference>
<proteinExistence type="predicted"/>
<dbReference type="AlphaFoldDB" id="A0A318XJJ1"/>
<organism evidence="1 2">
    <name type="scientific">Ruminiclostridium sufflavum DSM 19573</name>
    <dbReference type="NCBI Taxonomy" id="1121337"/>
    <lineage>
        <taxon>Bacteria</taxon>
        <taxon>Bacillati</taxon>
        <taxon>Bacillota</taxon>
        <taxon>Clostridia</taxon>
        <taxon>Eubacteriales</taxon>
        <taxon>Oscillospiraceae</taxon>
        <taxon>Ruminiclostridium</taxon>
    </lineage>
</organism>
<evidence type="ECO:0000313" key="1">
    <source>
        <dbReference type="EMBL" id="PYG86706.1"/>
    </source>
</evidence>
<name>A0A318XJJ1_9FIRM</name>
<evidence type="ECO:0000313" key="2">
    <source>
        <dbReference type="Proteomes" id="UP000248132"/>
    </source>
</evidence>
<keyword evidence="2" id="KW-1185">Reference proteome</keyword>
<gene>
    <name evidence="1" type="ORF">LY28_02732</name>
</gene>
<reference evidence="1 2" key="1">
    <citation type="submission" date="2018-06" db="EMBL/GenBank/DDBJ databases">
        <title>Genomic Encyclopedia of Type Strains, Phase I: the one thousand microbial genomes (KMG-I) project.</title>
        <authorList>
            <person name="Kyrpides N."/>
        </authorList>
    </citation>
    <scope>NUCLEOTIDE SEQUENCE [LARGE SCALE GENOMIC DNA]</scope>
    <source>
        <strain evidence="1 2">DSM 19573</strain>
    </source>
</reference>
<dbReference type="OrthoDB" id="2088310at2"/>
<protein>
    <submittedName>
        <fullName evidence="1">Uncharacterized protein</fullName>
    </submittedName>
</protein>
<accession>A0A318XJJ1</accession>
<dbReference type="RefSeq" id="WP_110462734.1">
    <property type="nucleotide sequence ID" value="NZ_QKMR01000017.1"/>
</dbReference>
<comment type="caution">
    <text evidence="1">The sequence shown here is derived from an EMBL/GenBank/DDBJ whole genome shotgun (WGS) entry which is preliminary data.</text>
</comment>
<sequence>MKTIHQYLTEKKVMAEHNLLCYSKTYGMDTPKEGYEEKFAEAIRDCEIVEELIKLVQLNNEIALVRTTGILYKGKMFYSGELISYIGDKVLIVPSKVGEIDVFKRDKWICTITLNED</sequence>
<dbReference type="EMBL" id="QKMR01000017">
    <property type="protein sequence ID" value="PYG86706.1"/>
    <property type="molecule type" value="Genomic_DNA"/>
</dbReference>